<feature type="compositionally biased region" description="Polar residues" evidence="1">
    <location>
        <begin position="25"/>
        <end position="36"/>
    </location>
</feature>
<organism evidence="2 3">
    <name type="scientific">Panicum virgatum</name>
    <name type="common">Blackwell switchgrass</name>
    <dbReference type="NCBI Taxonomy" id="38727"/>
    <lineage>
        <taxon>Eukaryota</taxon>
        <taxon>Viridiplantae</taxon>
        <taxon>Streptophyta</taxon>
        <taxon>Embryophyta</taxon>
        <taxon>Tracheophyta</taxon>
        <taxon>Spermatophyta</taxon>
        <taxon>Magnoliopsida</taxon>
        <taxon>Liliopsida</taxon>
        <taxon>Poales</taxon>
        <taxon>Poaceae</taxon>
        <taxon>PACMAD clade</taxon>
        <taxon>Panicoideae</taxon>
        <taxon>Panicodae</taxon>
        <taxon>Paniceae</taxon>
        <taxon>Panicinae</taxon>
        <taxon>Panicum</taxon>
        <taxon>Panicum sect. Hiantes</taxon>
    </lineage>
</organism>
<dbReference type="EMBL" id="CM029041">
    <property type="protein sequence ID" value="KAG2623883.1"/>
    <property type="molecule type" value="Genomic_DNA"/>
</dbReference>
<evidence type="ECO:0000313" key="2">
    <source>
        <dbReference type="EMBL" id="KAG2623883.1"/>
    </source>
</evidence>
<sequence>MESGELSGKERGTFSELCRGGGQRPRSSQDYSTRAQQWRRLPRSRSVFSGRWSRITMSSPSTEHLNRGASEQQMATKQPGAGMTFQDMVIRASKAVLTYAAAQQTDDSMPEEQGLTSIHSEVPLNVTISPAELESPMEGAANSNCEEGNCRNSTTITAAELDIHQDGSVPYALQNEEQTNVSNNPTSLSSDLGAQPWPKGYACVGAQQH</sequence>
<dbReference type="AlphaFoldDB" id="A0A8T0USV7"/>
<evidence type="ECO:0000313" key="3">
    <source>
        <dbReference type="Proteomes" id="UP000823388"/>
    </source>
</evidence>
<reference evidence="2" key="1">
    <citation type="submission" date="2020-05" db="EMBL/GenBank/DDBJ databases">
        <title>WGS assembly of Panicum virgatum.</title>
        <authorList>
            <person name="Lovell J.T."/>
            <person name="Jenkins J."/>
            <person name="Shu S."/>
            <person name="Juenger T.E."/>
            <person name="Schmutz J."/>
        </authorList>
    </citation>
    <scope>NUCLEOTIDE SEQUENCE</scope>
    <source>
        <strain evidence="2">AP13</strain>
    </source>
</reference>
<gene>
    <name evidence="2" type="ORF">PVAP13_3KG085900</name>
</gene>
<name>A0A8T0USV7_PANVG</name>
<evidence type="ECO:0000256" key="1">
    <source>
        <dbReference type="SAM" id="MobiDB-lite"/>
    </source>
</evidence>
<protein>
    <submittedName>
        <fullName evidence="2">Uncharacterized protein</fullName>
    </submittedName>
</protein>
<proteinExistence type="predicted"/>
<accession>A0A8T0USV7</accession>
<comment type="caution">
    <text evidence="2">The sequence shown here is derived from an EMBL/GenBank/DDBJ whole genome shotgun (WGS) entry which is preliminary data.</text>
</comment>
<keyword evidence="3" id="KW-1185">Reference proteome</keyword>
<feature type="compositionally biased region" description="Polar residues" evidence="1">
    <location>
        <begin position="55"/>
        <end position="74"/>
    </location>
</feature>
<feature type="region of interest" description="Disordered" evidence="1">
    <location>
        <begin position="1"/>
        <end position="74"/>
    </location>
</feature>
<dbReference type="Proteomes" id="UP000823388">
    <property type="component" value="Chromosome 3K"/>
</dbReference>